<evidence type="ECO:0000313" key="2">
    <source>
        <dbReference type="EMBL" id="USG59974.1"/>
    </source>
</evidence>
<accession>A0ABY4W3V4</accession>
<comment type="similarity">
    <text evidence="1">Belongs to the bactofilin family.</text>
</comment>
<gene>
    <name evidence="2" type="ORF">NBZ79_12380</name>
</gene>
<organism evidence="2 3">
    <name type="scientific">Sneathiella marina</name>
    <dbReference type="NCBI Taxonomy" id="2950108"/>
    <lineage>
        <taxon>Bacteria</taxon>
        <taxon>Pseudomonadati</taxon>
        <taxon>Pseudomonadota</taxon>
        <taxon>Alphaproteobacteria</taxon>
        <taxon>Sneathiellales</taxon>
        <taxon>Sneathiellaceae</taxon>
        <taxon>Sneathiella</taxon>
    </lineage>
</organism>
<dbReference type="RefSeq" id="WP_251932748.1">
    <property type="nucleotide sequence ID" value="NZ_CP098747.1"/>
</dbReference>
<dbReference type="Proteomes" id="UP001056291">
    <property type="component" value="Chromosome"/>
</dbReference>
<dbReference type="InterPro" id="IPR007607">
    <property type="entry name" value="BacA/B"/>
</dbReference>
<evidence type="ECO:0000256" key="1">
    <source>
        <dbReference type="ARBA" id="ARBA00044755"/>
    </source>
</evidence>
<dbReference type="PANTHER" id="PTHR35024:SF4">
    <property type="entry name" value="POLYMER-FORMING CYTOSKELETAL PROTEIN"/>
    <property type="match status" value="1"/>
</dbReference>
<name>A0ABY4W3V4_9PROT</name>
<protein>
    <submittedName>
        <fullName evidence="2">Polymer-forming cytoskeletal protein</fullName>
    </submittedName>
</protein>
<keyword evidence="3" id="KW-1185">Reference proteome</keyword>
<dbReference type="Pfam" id="PF04519">
    <property type="entry name" value="Bactofilin"/>
    <property type="match status" value="1"/>
</dbReference>
<dbReference type="PANTHER" id="PTHR35024">
    <property type="entry name" value="HYPOTHETICAL CYTOSOLIC PROTEIN"/>
    <property type="match status" value="1"/>
</dbReference>
<reference evidence="2" key="1">
    <citation type="submission" date="2022-06" db="EMBL/GenBank/DDBJ databases">
        <title>Sneathiella actinostolidae sp. nov., isolated from a sea anemonein the Western Pacific Ocean.</title>
        <authorList>
            <person name="Wei M.J."/>
        </authorList>
    </citation>
    <scope>NUCLEOTIDE SEQUENCE</scope>
    <source>
        <strain evidence="2">PHK-P5</strain>
    </source>
</reference>
<evidence type="ECO:0000313" key="3">
    <source>
        <dbReference type="Proteomes" id="UP001056291"/>
    </source>
</evidence>
<dbReference type="EMBL" id="CP098747">
    <property type="protein sequence ID" value="USG59974.1"/>
    <property type="molecule type" value="Genomic_DNA"/>
</dbReference>
<proteinExistence type="inferred from homology"/>
<sequence length="140" mass="14696">MFSNNNKTETKISKMNSMPSIISESLTIEGNLISEGEVQIDGTVNGDVAAANLTVGQSAVINGEIDAGVLTIRGCVDGRIKGEEISIMSTATVRGDVIHTSLSIEPGAKIDGHLQHNDNPRDLPQTVSYLDKAEASGTDS</sequence>